<keyword evidence="1" id="KW-0812">Transmembrane</keyword>
<keyword evidence="1" id="KW-1133">Transmembrane helix</keyword>
<dbReference type="EMBL" id="JBBWWQ010000015">
    <property type="protein sequence ID" value="KAK8928807.1"/>
    <property type="molecule type" value="Genomic_DNA"/>
</dbReference>
<comment type="caution">
    <text evidence="2">The sequence shown here is derived from an EMBL/GenBank/DDBJ whole genome shotgun (WGS) entry which is preliminary data.</text>
</comment>
<reference evidence="2 3" key="1">
    <citation type="journal article" date="2022" name="Nat. Plants">
        <title>Genomes of leafy and leafless Platanthera orchids illuminate the evolution of mycoheterotrophy.</title>
        <authorList>
            <person name="Li M.H."/>
            <person name="Liu K.W."/>
            <person name="Li Z."/>
            <person name="Lu H.C."/>
            <person name="Ye Q.L."/>
            <person name="Zhang D."/>
            <person name="Wang J.Y."/>
            <person name="Li Y.F."/>
            <person name="Zhong Z.M."/>
            <person name="Liu X."/>
            <person name="Yu X."/>
            <person name="Liu D.K."/>
            <person name="Tu X.D."/>
            <person name="Liu B."/>
            <person name="Hao Y."/>
            <person name="Liao X.Y."/>
            <person name="Jiang Y.T."/>
            <person name="Sun W.H."/>
            <person name="Chen J."/>
            <person name="Chen Y.Q."/>
            <person name="Ai Y."/>
            <person name="Zhai J.W."/>
            <person name="Wu S.S."/>
            <person name="Zhou Z."/>
            <person name="Hsiao Y.Y."/>
            <person name="Wu W.L."/>
            <person name="Chen Y.Y."/>
            <person name="Lin Y.F."/>
            <person name="Hsu J.L."/>
            <person name="Li C.Y."/>
            <person name="Wang Z.W."/>
            <person name="Zhao X."/>
            <person name="Zhong W.Y."/>
            <person name="Ma X.K."/>
            <person name="Ma L."/>
            <person name="Huang J."/>
            <person name="Chen G.Z."/>
            <person name="Huang M.Z."/>
            <person name="Huang L."/>
            <person name="Peng D.H."/>
            <person name="Luo Y.B."/>
            <person name="Zou S.Q."/>
            <person name="Chen S.P."/>
            <person name="Lan S."/>
            <person name="Tsai W.C."/>
            <person name="Van de Peer Y."/>
            <person name="Liu Z.J."/>
        </authorList>
    </citation>
    <scope>NUCLEOTIDE SEQUENCE [LARGE SCALE GENOMIC DNA]</scope>
    <source>
        <strain evidence="2">Lor287</strain>
    </source>
</reference>
<name>A0AAP0B5W9_9ASPA</name>
<feature type="transmembrane region" description="Helical" evidence="1">
    <location>
        <begin position="329"/>
        <end position="358"/>
    </location>
</feature>
<accession>A0AAP0B5W9</accession>
<dbReference type="PANTHER" id="PTHR30353">
    <property type="entry name" value="INNER MEMBRANE PROTEIN DEDA-RELATED"/>
    <property type="match status" value="1"/>
</dbReference>
<dbReference type="PANTHER" id="PTHR30353:SF0">
    <property type="entry name" value="TRANSMEMBRANE PROTEIN"/>
    <property type="match status" value="1"/>
</dbReference>
<dbReference type="Proteomes" id="UP001418222">
    <property type="component" value="Unassembled WGS sequence"/>
</dbReference>
<sequence length="362" mass="39427">MALPASLSLSPPIPLLLPATSTHRLHASLKAFPPPARFADNRLPTGNIRLRCTHAEGRWTTKTSKIGHPHIEGCEVDNEMLDDWEAEGSNPDISFLAKLAIALGIAVTITLGSVYVKWSSSGSSFSSPLCITSSSQSSATSVGFTFTFFGYKIQIPEFTPGWIYFWLLMAAGCGLFISEEALNIWVGITLARSLTLDGSWQSLTQSFSRRAPYIVSTILWVYWGVCISDMIPFYLGRLFRMSKASEDICNKLGIGKAKVAEISRSVQKYGNLIGFVERFTIGVRNSTAFLAGASGISAECFFAGVCCGGLITLPIQLAVGFLLRERPVVALATVATVVGIWTIFPYLLAAVTAVFLYLRQRR</sequence>
<gene>
    <name evidence="2" type="ORF">KSP39_PZI017732</name>
</gene>
<dbReference type="InterPro" id="IPR032818">
    <property type="entry name" value="DedA-like"/>
</dbReference>
<feature type="transmembrane region" description="Helical" evidence="1">
    <location>
        <begin position="211"/>
        <end position="235"/>
    </location>
</feature>
<feature type="transmembrane region" description="Helical" evidence="1">
    <location>
        <begin position="300"/>
        <end position="323"/>
    </location>
</feature>
<protein>
    <submittedName>
        <fullName evidence="2">Uncharacterized protein</fullName>
    </submittedName>
</protein>
<proteinExistence type="predicted"/>
<organism evidence="2 3">
    <name type="scientific">Platanthera zijinensis</name>
    <dbReference type="NCBI Taxonomy" id="2320716"/>
    <lineage>
        <taxon>Eukaryota</taxon>
        <taxon>Viridiplantae</taxon>
        <taxon>Streptophyta</taxon>
        <taxon>Embryophyta</taxon>
        <taxon>Tracheophyta</taxon>
        <taxon>Spermatophyta</taxon>
        <taxon>Magnoliopsida</taxon>
        <taxon>Liliopsida</taxon>
        <taxon>Asparagales</taxon>
        <taxon>Orchidaceae</taxon>
        <taxon>Orchidoideae</taxon>
        <taxon>Orchideae</taxon>
        <taxon>Orchidinae</taxon>
        <taxon>Platanthera</taxon>
    </lineage>
</organism>
<keyword evidence="1" id="KW-0472">Membrane</keyword>
<evidence type="ECO:0000313" key="3">
    <source>
        <dbReference type="Proteomes" id="UP001418222"/>
    </source>
</evidence>
<keyword evidence="3" id="KW-1185">Reference proteome</keyword>
<dbReference type="AlphaFoldDB" id="A0AAP0B5W9"/>
<feature type="transmembrane region" description="Helical" evidence="1">
    <location>
        <begin position="163"/>
        <end position="191"/>
    </location>
</feature>
<feature type="transmembrane region" description="Helical" evidence="1">
    <location>
        <begin position="95"/>
        <end position="115"/>
    </location>
</feature>
<evidence type="ECO:0000256" key="1">
    <source>
        <dbReference type="SAM" id="Phobius"/>
    </source>
</evidence>
<evidence type="ECO:0000313" key="2">
    <source>
        <dbReference type="EMBL" id="KAK8928807.1"/>
    </source>
</evidence>